<name>E8PNK0_THESS</name>
<evidence type="ECO:0008006" key="3">
    <source>
        <dbReference type="Google" id="ProtNLM"/>
    </source>
</evidence>
<protein>
    <recommendedName>
        <fullName evidence="3">Prepilin-type cleavage/methylation domain-containing protein</fullName>
    </recommendedName>
</protein>
<evidence type="ECO:0000313" key="1">
    <source>
        <dbReference type="EMBL" id="ADW21475.1"/>
    </source>
</evidence>
<dbReference type="KEGG" id="tsc:TSC_c08490"/>
<evidence type="ECO:0000313" key="2">
    <source>
        <dbReference type="Proteomes" id="UP000008087"/>
    </source>
</evidence>
<gene>
    <name evidence="1" type="ordered locus">TSC_c08490</name>
</gene>
<dbReference type="EMBL" id="CP001962">
    <property type="protein sequence ID" value="ADW21475.1"/>
    <property type="molecule type" value="Genomic_DNA"/>
</dbReference>
<accession>E8PNK0</accession>
<dbReference type="HOGENOM" id="CLU_924182_0_0_0"/>
<proteinExistence type="predicted"/>
<dbReference type="eggNOG" id="ENOG5033RTD">
    <property type="taxonomic scope" value="Bacteria"/>
</dbReference>
<dbReference type="AlphaFoldDB" id="E8PNK0"/>
<dbReference type="Proteomes" id="UP000008087">
    <property type="component" value="Chromosome"/>
</dbReference>
<sequence length="301" mass="32482">MELLVALAILGVLSTLTLNAFTQSLNYKRHEDLRLKTQQNLRAALHYITQDLRAGAYLHVWHQNPCDVTRPCSNHTQVAIVGLTGDSSPVAEPPGNSFSNSAETGICDARPFQEGDLALLYNGGQVQLLRITQRQLLANYAQACSGPPSPNRDKVQHNQDKISGQWTNSAYMFKVDLATYVVRDDPLEAGRKVLYRMTGYDGTGTVGAGIVAFGITGLEVWYGVPEDPNAQSSRLVFYPTLEDAASAFSAQGYSATPGGGKYIGTLVRAVRVALTGQSPGNLPGKGAPDTLTVTETVELRR</sequence>
<reference evidence="1 2" key="2">
    <citation type="journal article" date="2011" name="BMC Genomics">
        <title>Sequence of the hyperplastic genome of the naturally competent Thermus scotoductus SA-01.</title>
        <authorList>
            <person name="Gounder K."/>
            <person name="Brzuszkiewicz E."/>
            <person name="Liesegang H."/>
            <person name="Wollherr A."/>
            <person name="Daniel R."/>
            <person name="Gottschalk G."/>
            <person name="Reva O."/>
            <person name="Kumwenda B."/>
            <person name="Srivastava M."/>
            <person name="Bricio C."/>
            <person name="Berenguer J."/>
            <person name="van Heerden E."/>
            <person name="Litthauer D."/>
        </authorList>
    </citation>
    <scope>NUCLEOTIDE SEQUENCE [LARGE SCALE GENOMIC DNA]</scope>
    <source>
        <strain evidence="2">ATCC 700910 / SA-01</strain>
    </source>
</reference>
<reference evidence="2" key="1">
    <citation type="submission" date="2010-03" db="EMBL/GenBank/DDBJ databases">
        <title>The genome sequence of Thermus scotoductus SA-01.</title>
        <authorList>
            <person name="Gounder K."/>
            <person name="Liesegang H."/>
            <person name="Brzuszkiewicz E."/>
            <person name="Wollherr A."/>
            <person name="Daniel R."/>
            <person name="Gottschalk G."/>
            <person name="van Heerden E."/>
            <person name="Litthauer D."/>
        </authorList>
    </citation>
    <scope>NUCLEOTIDE SEQUENCE [LARGE SCALE GENOMIC DNA]</scope>
    <source>
        <strain evidence="2">ATCC 700910 / SA-01</strain>
    </source>
</reference>
<organism evidence="1 2">
    <name type="scientific">Thermus scotoductus (strain ATCC 700910 / SA-01)</name>
    <dbReference type="NCBI Taxonomy" id="743525"/>
    <lineage>
        <taxon>Bacteria</taxon>
        <taxon>Thermotogati</taxon>
        <taxon>Deinococcota</taxon>
        <taxon>Deinococci</taxon>
        <taxon>Thermales</taxon>
        <taxon>Thermaceae</taxon>
        <taxon>Thermus</taxon>
    </lineage>
</organism>
<dbReference type="STRING" id="743525.TSC_c08490"/>